<keyword evidence="4" id="KW-1185">Reference proteome</keyword>
<dbReference type="Pfam" id="PF03068">
    <property type="entry name" value="PAD"/>
    <property type="match status" value="1"/>
</dbReference>
<dbReference type="GO" id="GO:0005737">
    <property type="term" value="C:cytoplasm"/>
    <property type="evidence" value="ECO:0007669"/>
    <property type="project" value="InterPro"/>
</dbReference>
<evidence type="ECO:0000313" key="3">
    <source>
        <dbReference type="EMBL" id="EMR62740.1"/>
    </source>
</evidence>
<sequence>MWYFTHALWLLAASRPILAFVADIRADSNRDGTVDLEGDSDSRDKTTLSPSWGAVFLADIDDTNRRCSHNLTLSSLNEVLDDCNDSTDDLQRSPKYLAPLRTIALPDLSGKALGNITVSDKVARSKVRIYSQTQQYGKDTWRIVRQNTTFTAQELQQGLVLGIDARDVRQADGWDGKAEVVFSVFDGDESSVDSIWLRVAPVLTHHHAQRTQKVLTAAAQQSSIDPLGAEFTAALAKAVKAAGIEEPVQELDVSDIWVQDFFEPAYMSMPGPDGPISIRIMLRSIQDRSAGKVTFVTLRDTGIGAWQDMDLDTGLWASRDSYGNLETIPPYTLGDRSYPAGRVIQGEWAKEGETPLIRSFLQAQEIQDPILLDSSWLYVGHVDEYIQFLPANNERGWVLFISDPLLGLKLYRDAEEAGHGSLPSLSRPTDGNRSMSPTISQKLQEANFVSANEFCSEHIESDLQILKNETGISDEDIYRLPALYYNEYASSAGLAVQKVGTQGFEGGKLLDIVSAANPNAWRKVKRQNTDFQASAYVPGMINGVVLNEHHVLTPDPWGPVVEGEDIFKRAALDIYDAVGFNVTFIDPWRYHPLSGEIHCGTNTLRETDQLWW</sequence>
<accession>M7T7W3</accession>
<dbReference type="InterPro" id="IPR004303">
    <property type="entry name" value="PAD"/>
</dbReference>
<dbReference type="PANTHER" id="PTHR10837:SF8">
    <property type="entry name" value="PROTEIN-ARGININE DEIMINASE"/>
    <property type="match status" value="1"/>
</dbReference>
<feature type="chain" id="PRO_5004085360" evidence="1">
    <location>
        <begin position="20"/>
        <end position="612"/>
    </location>
</feature>
<dbReference type="eggNOG" id="ENOG502QVJA">
    <property type="taxonomic scope" value="Eukaryota"/>
</dbReference>
<evidence type="ECO:0000313" key="4">
    <source>
        <dbReference type="Proteomes" id="UP000012174"/>
    </source>
</evidence>
<dbReference type="GO" id="GO:0005509">
    <property type="term" value="F:calcium ion binding"/>
    <property type="evidence" value="ECO:0007669"/>
    <property type="project" value="InterPro"/>
</dbReference>
<reference evidence="4" key="1">
    <citation type="journal article" date="2013" name="Genome Announc.">
        <title>Draft genome sequence of the grapevine dieback fungus Eutypa lata UCR-EL1.</title>
        <authorList>
            <person name="Blanco-Ulate B."/>
            <person name="Rolshausen P.E."/>
            <person name="Cantu D."/>
        </authorList>
    </citation>
    <scope>NUCLEOTIDE SEQUENCE [LARGE SCALE GENOMIC DNA]</scope>
    <source>
        <strain evidence="4">UCR-EL1</strain>
    </source>
</reference>
<dbReference type="GO" id="GO:0004668">
    <property type="term" value="F:protein-arginine deiminase activity"/>
    <property type="evidence" value="ECO:0007669"/>
    <property type="project" value="InterPro"/>
</dbReference>
<dbReference type="OrthoDB" id="5102063at2759"/>
<feature type="domain" description="Protein-arginine deiminase C-terminal" evidence="2">
    <location>
        <begin position="191"/>
        <end position="612"/>
    </location>
</feature>
<dbReference type="SUPFAM" id="SSF55909">
    <property type="entry name" value="Pentein"/>
    <property type="match status" value="1"/>
</dbReference>
<keyword evidence="1" id="KW-0732">Signal</keyword>
<dbReference type="OMA" id="IRIMIRS"/>
<dbReference type="HOGENOM" id="CLU_015851_0_0_1"/>
<dbReference type="AlphaFoldDB" id="M7T7W3"/>
<dbReference type="KEGG" id="ela:UCREL1_10323"/>
<gene>
    <name evidence="3" type="ORF">UCREL1_10323</name>
</gene>
<dbReference type="PANTHER" id="PTHR10837">
    <property type="entry name" value="PEPTIDYLARGININE DEIMINASE"/>
    <property type="match status" value="1"/>
</dbReference>
<dbReference type="Proteomes" id="UP000012174">
    <property type="component" value="Unassembled WGS sequence"/>
</dbReference>
<dbReference type="SUPFAM" id="SSF110083">
    <property type="entry name" value="Peptidylarginine deiminase Pad4, middle domain"/>
    <property type="match status" value="1"/>
</dbReference>
<organism evidence="3 4">
    <name type="scientific">Eutypa lata (strain UCR-EL1)</name>
    <name type="common">Grapevine dieback disease fungus</name>
    <name type="synonym">Eutypa armeniacae</name>
    <dbReference type="NCBI Taxonomy" id="1287681"/>
    <lineage>
        <taxon>Eukaryota</taxon>
        <taxon>Fungi</taxon>
        <taxon>Dikarya</taxon>
        <taxon>Ascomycota</taxon>
        <taxon>Pezizomycotina</taxon>
        <taxon>Sordariomycetes</taxon>
        <taxon>Xylariomycetidae</taxon>
        <taxon>Xylariales</taxon>
        <taxon>Diatrypaceae</taxon>
        <taxon>Eutypa</taxon>
    </lineage>
</organism>
<dbReference type="InterPro" id="IPR036556">
    <property type="entry name" value="PAD_central_sf"/>
</dbReference>
<dbReference type="InterPro" id="IPR013530">
    <property type="entry name" value="PAD_C"/>
</dbReference>
<name>M7T7W3_EUTLA</name>
<evidence type="ECO:0000259" key="2">
    <source>
        <dbReference type="Pfam" id="PF03068"/>
    </source>
</evidence>
<protein>
    <submittedName>
        <fullName evidence="3">Putative arginine deiminase type-3 protein</fullName>
    </submittedName>
</protein>
<dbReference type="EMBL" id="KB707386">
    <property type="protein sequence ID" value="EMR62740.1"/>
    <property type="molecule type" value="Genomic_DNA"/>
</dbReference>
<evidence type="ECO:0000256" key="1">
    <source>
        <dbReference type="SAM" id="SignalP"/>
    </source>
</evidence>
<feature type="signal peptide" evidence="1">
    <location>
        <begin position="1"/>
        <end position="19"/>
    </location>
</feature>
<proteinExistence type="predicted"/>
<dbReference type="Gene3D" id="3.75.10.10">
    <property type="entry name" value="L-arginine/glycine Amidinotransferase, Chain A"/>
    <property type="match status" value="1"/>
</dbReference>